<keyword evidence="4" id="KW-0645">Protease</keyword>
<feature type="domain" description="Peptidase M16 C-terminal" evidence="3">
    <location>
        <begin position="166"/>
        <end position="318"/>
    </location>
</feature>
<comment type="caution">
    <text evidence="4">The sequence shown here is derived from an EMBL/GenBank/DDBJ whole genome shotgun (WGS) entry which is preliminary data.</text>
</comment>
<evidence type="ECO:0000259" key="3">
    <source>
        <dbReference type="Pfam" id="PF05193"/>
    </source>
</evidence>
<evidence type="ECO:0000313" key="5">
    <source>
        <dbReference type="Proteomes" id="UP000580568"/>
    </source>
</evidence>
<dbReference type="SUPFAM" id="SSF63411">
    <property type="entry name" value="LuxS/MPP-like metallohydrolase"/>
    <property type="match status" value="2"/>
</dbReference>
<dbReference type="GO" id="GO:0046872">
    <property type="term" value="F:metal ion binding"/>
    <property type="evidence" value="ECO:0007669"/>
    <property type="project" value="InterPro"/>
</dbReference>
<protein>
    <submittedName>
        <fullName evidence="4">Putative zinc protease</fullName>
    </submittedName>
</protein>
<dbReference type="Gene3D" id="3.30.830.10">
    <property type="entry name" value="Metalloenzyme, LuxS/M16 peptidase-like"/>
    <property type="match status" value="2"/>
</dbReference>
<evidence type="ECO:0000256" key="1">
    <source>
        <dbReference type="ARBA" id="ARBA00007261"/>
    </source>
</evidence>
<evidence type="ECO:0000313" key="4">
    <source>
        <dbReference type="EMBL" id="GFP77144.1"/>
    </source>
</evidence>
<dbReference type="RefSeq" id="WP_183278529.1">
    <property type="nucleotide sequence ID" value="NZ_BLZR01000001.1"/>
</dbReference>
<feature type="domain" description="Peptidase M16 N-terminal" evidence="2">
    <location>
        <begin position="24"/>
        <end position="157"/>
    </location>
</feature>
<proteinExistence type="inferred from homology"/>
<organism evidence="4 5">
    <name type="scientific">Clostridium fungisolvens</name>
    <dbReference type="NCBI Taxonomy" id="1604897"/>
    <lineage>
        <taxon>Bacteria</taxon>
        <taxon>Bacillati</taxon>
        <taxon>Bacillota</taxon>
        <taxon>Clostridia</taxon>
        <taxon>Eubacteriales</taxon>
        <taxon>Clostridiaceae</taxon>
        <taxon>Clostridium</taxon>
    </lineage>
</organism>
<evidence type="ECO:0000259" key="2">
    <source>
        <dbReference type="Pfam" id="PF00675"/>
    </source>
</evidence>
<dbReference type="PANTHER" id="PTHR11851:SF49">
    <property type="entry name" value="MITOCHONDRIAL-PROCESSING PEPTIDASE SUBUNIT ALPHA"/>
    <property type="match status" value="1"/>
</dbReference>
<dbReference type="Proteomes" id="UP000580568">
    <property type="component" value="Unassembled WGS sequence"/>
</dbReference>
<dbReference type="Pfam" id="PF00675">
    <property type="entry name" value="Peptidase_M16"/>
    <property type="match status" value="1"/>
</dbReference>
<dbReference type="GO" id="GO:0006508">
    <property type="term" value="P:proteolysis"/>
    <property type="evidence" value="ECO:0007669"/>
    <property type="project" value="UniProtKB-KW"/>
</dbReference>
<gene>
    <name evidence="4" type="ORF">bsdtw1_03258</name>
</gene>
<dbReference type="InterPro" id="IPR050361">
    <property type="entry name" value="MPP/UQCRC_Complex"/>
</dbReference>
<keyword evidence="4" id="KW-0378">Hydrolase</keyword>
<keyword evidence="5" id="KW-1185">Reference proteome</keyword>
<name>A0A6V8SIT6_9CLOT</name>
<dbReference type="AlphaFoldDB" id="A0A6V8SIT6"/>
<dbReference type="EMBL" id="BLZR01000001">
    <property type="protein sequence ID" value="GFP77144.1"/>
    <property type="molecule type" value="Genomic_DNA"/>
</dbReference>
<sequence length="403" mass="46495">MEKFVLNNGVRLLYEHRESYVTSFCIGFEAGANAEVGFKLGTAHALEHMLFKGTTTLDEDEINLKCDRLLGFNNAMTNFPYCIYYGTSSNEDFVEAFSLYADIILNPALSEAGFKEEMEVIIQEFNEWKEDFSQYCEDELFYNSYERKRLKDIIIGTESSIKEIHIDDLKRFYKKYYVPENCVISVVTSISFEDIKTVVENIFSNFKGEYSKAVDNSESISSGLYYKEVSGFEGAKIQYIYDISMLDAKEVEALRIFNMWFGEGVSSRLFDKVRTKGGLAYEIFSAVKNEANIKLLSINCSTSKNSVDRCLNIIDLLVDNVVGDFNTLTQADINYLIKRLKLKRALELEKSIVLANRLTIYELMYKRGKMVFDELEFEYEISKKDIINVIKKVFVNPSKQVLW</sequence>
<dbReference type="GO" id="GO:0008233">
    <property type="term" value="F:peptidase activity"/>
    <property type="evidence" value="ECO:0007669"/>
    <property type="project" value="UniProtKB-KW"/>
</dbReference>
<comment type="similarity">
    <text evidence="1">Belongs to the peptidase M16 family.</text>
</comment>
<dbReference type="Pfam" id="PF05193">
    <property type="entry name" value="Peptidase_M16_C"/>
    <property type="match status" value="1"/>
</dbReference>
<dbReference type="InterPro" id="IPR011765">
    <property type="entry name" value="Pept_M16_N"/>
</dbReference>
<accession>A0A6V8SIT6</accession>
<dbReference type="PANTHER" id="PTHR11851">
    <property type="entry name" value="METALLOPROTEASE"/>
    <property type="match status" value="1"/>
</dbReference>
<dbReference type="InterPro" id="IPR011249">
    <property type="entry name" value="Metalloenz_LuxS/M16"/>
</dbReference>
<dbReference type="InterPro" id="IPR007863">
    <property type="entry name" value="Peptidase_M16_C"/>
</dbReference>
<reference evidence="4 5" key="1">
    <citation type="submission" date="2020-07" db="EMBL/GenBank/DDBJ databases">
        <title>A new beta-1,3-glucan-decomposing anaerobic bacterium isolated from anoxic soil subjected to biological soil disinfestation.</title>
        <authorList>
            <person name="Ueki A."/>
            <person name="Tonouchi A."/>
        </authorList>
    </citation>
    <scope>NUCLEOTIDE SEQUENCE [LARGE SCALE GENOMIC DNA]</scope>
    <source>
        <strain evidence="4 5">TW1</strain>
    </source>
</reference>